<dbReference type="GO" id="GO:0016787">
    <property type="term" value="F:hydrolase activity"/>
    <property type="evidence" value="ECO:0007669"/>
    <property type="project" value="InterPro"/>
</dbReference>
<dbReference type="PANTHER" id="PTHR47668:SF1">
    <property type="entry name" value="DIENELACTONE HYDROLASE DOMAIN-CONTAINING PROTEIN-RELATED"/>
    <property type="match status" value="1"/>
</dbReference>
<keyword evidence="3" id="KW-1185">Reference proteome</keyword>
<evidence type="ECO:0000313" key="2">
    <source>
        <dbReference type="EMBL" id="GJJ72286.1"/>
    </source>
</evidence>
<dbReference type="Proteomes" id="UP000827284">
    <property type="component" value="Unassembled WGS sequence"/>
</dbReference>
<dbReference type="OrthoDB" id="17560at2759"/>
<dbReference type="EMBL" id="BQFW01000006">
    <property type="protein sequence ID" value="GJJ72286.1"/>
    <property type="molecule type" value="Genomic_DNA"/>
</dbReference>
<evidence type="ECO:0000259" key="1">
    <source>
        <dbReference type="Pfam" id="PF01738"/>
    </source>
</evidence>
<reference evidence="2" key="1">
    <citation type="submission" date="2021-11" db="EMBL/GenBank/DDBJ databases">
        <authorList>
            <person name="Herlambang A."/>
            <person name="Guo Y."/>
            <person name="Takashima Y."/>
            <person name="Nishizawa T."/>
        </authorList>
    </citation>
    <scope>NUCLEOTIDE SEQUENCE</scope>
    <source>
        <strain evidence="2">E1425</strain>
    </source>
</reference>
<organism evidence="2 3">
    <name type="scientific">Entomortierella parvispora</name>
    <dbReference type="NCBI Taxonomy" id="205924"/>
    <lineage>
        <taxon>Eukaryota</taxon>
        <taxon>Fungi</taxon>
        <taxon>Fungi incertae sedis</taxon>
        <taxon>Mucoromycota</taxon>
        <taxon>Mortierellomycotina</taxon>
        <taxon>Mortierellomycetes</taxon>
        <taxon>Mortierellales</taxon>
        <taxon>Mortierellaceae</taxon>
        <taxon>Entomortierella</taxon>
    </lineage>
</organism>
<dbReference type="SUPFAM" id="SSF53474">
    <property type="entry name" value="alpha/beta-Hydrolases"/>
    <property type="match status" value="1"/>
</dbReference>
<feature type="domain" description="Dienelactone hydrolase" evidence="1">
    <location>
        <begin position="38"/>
        <end position="243"/>
    </location>
</feature>
<protein>
    <recommendedName>
        <fullName evidence="1">Dienelactone hydrolase domain-containing protein</fullName>
    </recommendedName>
</protein>
<dbReference type="InterPro" id="IPR029058">
    <property type="entry name" value="AB_hydrolase_fold"/>
</dbReference>
<dbReference type="Gene3D" id="3.40.50.1820">
    <property type="entry name" value="alpha/beta hydrolase"/>
    <property type="match status" value="1"/>
</dbReference>
<dbReference type="AlphaFoldDB" id="A0A9P3H901"/>
<proteinExistence type="predicted"/>
<dbReference type="InterPro" id="IPR002925">
    <property type="entry name" value="Dienelactn_hydro"/>
</dbReference>
<gene>
    <name evidence="2" type="ORF">EMPS_04643</name>
</gene>
<name>A0A9P3H901_9FUNG</name>
<sequence length="258" mass="28458">MSDLTEACCNASTTATETVWQNKGEFKPLHVEGHQDKTYRTGPKSATTGIIGVYDILGYSATGLQFFDRLALAHNGYQVSVPNMFREAGQAPSHLFKDPEERMAWMGQHCSYGAPAHLDALIRAAVEDLRKDGCTHFVIYGQCWGAWKALEAAADSTMPFLATGGPHPSRMSEELMRASRCPVILLPASNDDNMEPLIAVANEKNLKVKSVQHRFDTMRHGWTGARGDWSIPDQRKCAEEVIELLASFTDKVVNASKT</sequence>
<reference evidence="2" key="2">
    <citation type="journal article" date="2022" name="Microbiol. Resour. Announc.">
        <title>Whole-Genome Sequence of Entomortierella parvispora E1425, a Mucoromycotan Fungus Associated with Burkholderiaceae-Related Endosymbiotic Bacteria.</title>
        <authorList>
            <person name="Herlambang A."/>
            <person name="Guo Y."/>
            <person name="Takashima Y."/>
            <person name="Narisawa K."/>
            <person name="Ohta H."/>
            <person name="Nishizawa T."/>
        </authorList>
    </citation>
    <scope>NUCLEOTIDE SEQUENCE</scope>
    <source>
        <strain evidence="2">E1425</strain>
    </source>
</reference>
<dbReference type="PANTHER" id="PTHR47668">
    <property type="entry name" value="DIENELACTONE HYDROLASE FAMILY PROTEIN (AFU_ORTHOLOGUE AFUA_6G01940)"/>
    <property type="match status" value="1"/>
</dbReference>
<comment type="caution">
    <text evidence="2">The sequence shown here is derived from an EMBL/GenBank/DDBJ whole genome shotgun (WGS) entry which is preliminary data.</text>
</comment>
<dbReference type="Pfam" id="PF01738">
    <property type="entry name" value="DLH"/>
    <property type="match status" value="1"/>
</dbReference>
<evidence type="ECO:0000313" key="3">
    <source>
        <dbReference type="Proteomes" id="UP000827284"/>
    </source>
</evidence>
<accession>A0A9P3H901</accession>